<evidence type="ECO:0000256" key="4">
    <source>
        <dbReference type="ARBA" id="ARBA00022898"/>
    </source>
</evidence>
<dbReference type="GO" id="GO:0005737">
    <property type="term" value="C:cytoplasm"/>
    <property type="evidence" value="ECO:0007669"/>
    <property type="project" value="TreeGrafter"/>
</dbReference>
<dbReference type="GO" id="GO:0006564">
    <property type="term" value="P:L-serine biosynthetic process"/>
    <property type="evidence" value="ECO:0007669"/>
    <property type="project" value="InterPro"/>
</dbReference>
<dbReference type="InterPro" id="IPR015421">
    <property type="entry name" value="PyrdxlP-dep_Trfase_major"/>
</dbReference>
<keyword evidence="4" id="KW-0663">Pyridoxal phosphate</keyword>
<dbReference type="InterPro" id="IPR022278">
    <property type="entry name" value="Pser_aminoTfrase"/>
</dbReference>
<protein>
    <recommendedName>
        <fullName evidence="2">Phosphoserine aminotransferase</fullName>
    </recommendedName>
    <alternativeName>
        <fullName evidence="7">Phosphohydroxythreonine aminotransferase</fullName>
    </alternativeName>
</protein>
<comment type="catalytic activity">
    <reaction evidence="9">
        <text>O-phospho-L-serine + 2-oxoglutarate = 3-phosphooxypyruvate + L-glutamate</text>
        <dbReference type="Rhea" id="RHEA:14329"/>
        <dbReference type="ChEBI" id="CHEBI:16810"/>
        <dbReference type="ChEBI" id="CHEBI:18110"/>
        <dbReference type="ChEBI" id="CHEBI:29985"/>
        <dbReference type="ChEBI" id="CHEBI:57524"/>
        <dbReference type="EC" id="2.6.1.52"/>
    </reaction>
</comment>
<comment type="pathway">
    <text evidence="6">Amino-acid biosynthesis.</text>
</comment>
<feature type="domain" description="Aminotransferase class V" evidence="10">
    <location>
        <begin position="9"/>
        <end position="62"/>
    </location>
</feature>
<dbReference type="PANTHER" id="PTHR43247:SF1">
    <property type="entry name" value="PHOSPHOSERINE AMINOTRANSFERASE"/>
    <property type="match status" value="1"/>
</dbReference>
<gene>
    <name evidence="11" type="primary">serC_2</name>
    <name evidence="11" type="ORF">NCTC11872_02617</name>
</gene>
<accession>A0A2X1RUE4</accession>
<evidence type="ECO:0000256" key="5">
    <source>
        <dbReference type="ARBA" id="ARBA00023096"/>
    </source>
</evidence>
<keyword evidence="5" id="KW-0664">Pyridoxine biosynthesis</keyword>
<dbReference type="SUPFAM" id="SSF53383">
    <property type="entry name" value="PLP-dependent transferases"/>
    <property type="match status" value="1"/>
</dbReference>
<dbReference type="Gene3D" id="3.40.640.10">
    <property type="entry name" value="Type I PLP-dependent aspartate aminotransferase-like (Major domain)"/>
    <property type="match status" value="1"/>
</dbReference>
<dbReference type="GO" id="GO:0004648">
    <property type="term" value="F:O-phospho-L-serine:2-oxoglutarate aminotransferase activity"/>
    <property type="evidence" value="ECO:0007669"/>
    <property type="project" value="UniProtKB-EC"/>
</dbReference>
<dbReference type="InterPro" id="IPR015424">
    <property type="entry name" value="PyrdxlP-dep_Trfase"/>
</dbReference>
<dbReference type="EMBL" id="UASK01000010">
    <property type="protein sequence ID" value="SPX42967.1"/>
    <property type="molecule type" value="Genomic_DNA"/>
</dbReference>
<evidence type="ECO:0000256" key="2">
    <source>
        <dbReference type="ARBA" id="ARBA00021164"/>
    </source>
</evidence>
<evidence type="ECO:0000259" key="10">
    <source>
        <dbReference type="Pfam" id="PF00266"/>
    </source>
</evidence>
<reference evidence="11 12" key="1">
    <citation type="submission" date="2018-06" db="EMBL/GenBank/DDBJ databases">
        <authorList>
            <consortium name="Pathogen Informatics"/>
            <person name="Doyle S."/>
        </authorList>
    </citation>
    <scope>NUCLEOTIDE SEQUENCE [LARGE SCALE GENOMIC DNA]</scope>
    <source>
        <strain evidence="11 12">NCTC11872</strain>
    </source>
</reference>
<dbReference type="Pfam" id="PF00266">
    <property type="entry name" value="Aminotran_5"/>
    <property type="match status" value="1"/>
</dbReference>
<dbReference type="PANTHER" id="PTHR43247">
    <property type="entry name" value="PHOSPHOSERINE AMINOTRANSFERASE"/>
    <property type="match status" value="1"/>
</dbReference>
<evidence type="ECO:0000256" key="1">
    <source>
        <dbReference type="ARBA" id="ARBA00001933"/>
    </source>
</evidence>
<evidence type="ECO:0000313" key="12">
    <source>
        <dbReference type="Proteomes" id="UP000249936"/>
    </source>
</evidence>
<evidence type="ECO:0000256" key="7">
    <source>
        <dbReference type="ARBA" id="ARBA00031421"/>
    </source>
</evidence>
<evidence type="ECO:0000313" key="11">
    <source>
        <dbReference type="EMBL" id="SPX42967.1"/>
    </source>
</evidence>
<evidence type="ECO:0000256" key="8">
    <source>
        <dbReference type="ARBA" id="ARBA00047630"/>
    </source>
</evidence>
<comment type="cofactor">
    <cofactor evidence="1">
        <name>pyridoxal 5'-phosphate</name>
        <dbReference type="ChEBI" id="CHEBI:597326"/>
    </cofactor>
</comment>
<dbReference type="InterPro" id="IPR000192">
    <property type="entry name" value="Aminotrans_V_dom"/>
</dbReference>
<evidence type="ECO:0000256" key="6">
    <source>
        <dbReference type="ARBA" id="ARBA00029440"/>
    </source>
</evidence>
<keyword evidence="3 11" id="KW-0808">Transferase</keyword>
<dbReference type="AlphaFoldDB" id="A0A2X1RUE4"/>
<evidence type="ECO:0000256" key="3">
    <source>
        <dbReference type="ARBA" id="ARBA00022679"/>
    </source>
</evidence>
<name>A0A2X1RUE4_HAEIF</name>
<dbReference type="GO" id="GO:0008615">
    <property type="term" value="P:pyridoxine biosynthetic process"/>
    <property type="evidence" value="ECO:0007669"/>
    <property type="project" value="UniProtKB-KW"/>
</dbReference>
<keyword evidence="11" id="KW-0032">Aminotransferase</keyword>
<sequence>MHVKKLPLFGNYATQRDADSMINTPPTFAWYLCSLVFKHLKEIGGLEIIEKRNALKAQLFMIILIRANFIAMW</sequence>
<comment type="catalytic activity">
    <reaction evidence="8">
        <text>4-(phosphooxy)-L-threonine + 2-oxoglutarate = (R)-3-hydroxy-2-oxo-4-phosphooxybutanoate + L-glutamate</text>
        <dbReference type="Rhea" id="RHEA:16573"/>
        <dbReference type="ChEBI" id="CHEBI:16810"/>
        <dbReference type="ChEBI" id="CHEBI:29985"/>
        <dbReference type="ChEBI" id="CHEBI:58452"/>
        <dbReference type="ChEBI" id="CHEBI:58538"/>
        <dbReference type="EC" id="2.6.1.52"/>
    </reaction>
</comment>
<dbReference type="GO" id="GO:0030170">
    <property type="term" value="F:pyridoxal phosphate binding"/>
    <property type="evidence" value="ECO:0007669"/>
    <property type="project" value="TreeGrafter"/>
</dbReference>
<organism evidence="11 12">
    <name type="scientific">Haemophilus influenzae</name>
    <dbReference type="NCBI Taxonomy" id="727"/>
    <lineage>
        <taxon>Bacteria</taxon>
        <taxon>Pseudomonadati</taxon>
        <taxon>Pseudomonadota</taxon>
        <taxon>Gammaproteobacteria</taxon>
        <taxon>Pasteurellales</taxon>
        <taxon>Pasteurellaceae</taxon>
        <taxon>Haemophilus</taxon>
    </lineage>
</organism>
<evidence type="ECO:0000256" key="9">
    <source>
        <dbReference type="ARBA" id="ARBA00049007"/>
    </source>
</evidence>
<dbReference type="Proteomes" id="UP000249936">
    <property type="component" value="Unassembled WGS sequence"/>
</dbReference>
<proteinExistence type="predicted"/>